<dbReference type="SUPFAM" id="SSF53474">
    <property type="entry name" value="alpha/beta-Hydrolases"/>
    <property type="match status" value="1"/>
</dbReference>
<protein>
    <submittedName>
        <fullName evidence="2">Alpha/beta hydrolase</fullName>
    </submittedName>
</protein>
<reference evidence="2" key="1">
    <citation type="submission" date="2022-12" db="EMBL/GenBank/DDBJ databases">
        <authorList>
            <person name="Ruckert C."/>
            <person name="Busche T."/>
            <person name="Kalinowski J."/>
            <person name="Wittmann C."/>
        </authorList>
    </citation>
    <scope>NUCLEOTIDE SEQUENCE</scope>
    <source>
        <strain evidence="2">DSM 40467</strain>
    </source>
</reference>
<keyword evidence="2" id="KW-0378">Hydrolase</keyword>
<dbReference type="Gene3D" id="3.40.50.1820">
    <property type="entry name" value="alpha/beta hydrolase"/>
    <property type="match status" value="1"/>
</dbReference>
<organism evidence="2 3">
    <name type="scientific">Streptomyces cinnabarinus</name>
    <dbReference type="NCBI Taxonomy" id="67287"/>
    <lineage>
        <taxon>Bacteria</taxon>
        <taxon>Bacillati</taxon>
        <taxon>Actinomycetota</taxon>
        <taxon>Actinomycetes</taxon>
        <taxon>Kitasatosporales</taxon>
        <taxon>Streptomycetaceae</taxon>
        <taxon>Streptomyces</taxon>
    </lineage>
</organism>
<dbReference type="PANTHER" id="PTHR42886">
    <property type="entry name" value="RE40534P-RELATED"/>
    <property type="match status" value="1"/>
</dbReference>
<keyword evidence="3" id="KW-1185">Reference proteome</keyword>
<sequence>MAAPKLTDHSIPWTSTIPANKNKPATLFVRERDGTKPNHPREPVLMLHGRSVPALAGFDLQHPKYGWADDLAQAGYDVFIMDLQGSGRSTRPEMSDPRNVNPVQKPLLSTHPGGASGPVQYQAQLDNSQSNWDEVHKVVTYIKTLTSASKVDLIGWSAAAQQLGPYAIQHKDNVRSLLLLAPVFPPNGRQSKPGTRWEAPVDLPVKTPEAVFGFPMTLSTKAGVQATWDRDLKCRRQREEGMVDVVWKAIMENDSIGATWGPEAEGAPGVPGGVMRVKNPYWWGWNSTTVGLDGILGADVPVLIIYGDLDSIVNTASNLGLLYFSVPALYDLIPGSHKLTFRIACAGHQIPWEIRAKTVQRMSRHWLKDHTVEGLAKGSYFLDEDDVLTPMD</sequence>
<evidence type="ECO:0000259" key="1">
    <source>
        <dbReference type="Pfam" id="PF00561"/>
    </source>
</evidence>
<evidence type="ECO:0000313" key="3">
    <source>
        <dbReference type="Proteomes" id="UP001164439"/>
    </source>
</evidence>
<name>A0ABY7K6X0_9ACTN</name>
<accession>A0ABY7K6X0</accession>
<dbReference type="InterPro" id="IPR029058">
    <property type="entry name" value="AB_hydrolase_fold"/>
</dbReference>
<dbReference type="Proteomes" id="UP001164439">
    <property type="component" value="Chromosome"/>
</dbReference>
<dbReference type="Pfam" id="PF00561">
    <property type="entry name" value="Abhydrolase_1"/>
    <property type="match status" value="1"/>
</dbReference>
<evidence type="ECO:0000313" key="2">
    <source>
        <dbReference type="EMBL" id="WAZ19278.1"/>
    </source>
</evidence>
<dbReference type="PANTHER" id="PTHR42886:SF29">
    <property type="entry name" value="PUMMELIG, ISOFORM A"/>
    <property type="match status" value="1"/>
</dbReference>
<feature type="domain" description="AB hydrolase-1" evidence="1">
    <location>
        <begin position="43"/>
        <end position="351"/>
    </location>
</feature>
<dbReference type="InterPro" id="IPR000073">
    <property type="entry name" value="AB_hydrolase_1"/>
</dbReference>
<proteinExistence type="predicted"/>
<dbReference type="EMBL" id="CP114413">
    <property type="protein sequence ID" value="WAZ19278.1"/>
    <property type="molecule type" value="Genomic_DNA"/>
</dbReference>
<dbReference type="GO" id="GO:0016787">
    <property type="term" value="F:hydrolase activity"/>
    <property type="evidence" value="ECO:0007669"/>
    <property type="project" value="UniProtKB-KW"/>
</dbReference>
<gene>
    <name evidence="2" type="ORF">STRCI_000315</name>
</gene>
<dbReference type="RefSeq" id="WP_269656962.1">
    <property type="nucleotide sequence ID" value="NZ_CP114413.1"/>
</dbReference>